<evidence type="ECO:0000313" key="4">
    <source>
        <dbReference type="Proteomes" id="UP000177159"/>
    </source>
</evidence>
<dbReference type="SUPFAM" id="SSF51735">
    <property type="entry name" value="NAD(P)-binding Rossmann-fold domains"/>
    <property type="match status" value="1"/>
</dbReference>
<feature type="domain" description="NAD-dependent epimerase/dehydratase" evidence="2">
    <location>
        <begin position="9"/>
        <end position="217"/>
    </location>
</feature>
<gene>
    <name evidence="3" type="ORF">A3C24_00875</name>
</gene>
<dbReference type="AlphaFoldDB" id="A0A1F7GWK5"/>
<evidence type="ECO:0000259" key="2">
    <source>
        <dbReference type="Pfam" id="PF01370"/>
    </source>
</evidence>
<dbReference type="PANTHER" id="PTHR43000">
    <property type="entry name" value="DTDP-D-GLUCOSE 4,6-DEHYDRATASE-RELATED"/>
    <property type="match status" value="1"/>
</dbReference>
<reference evidence="3 4" key="1">
    <citation type="journal article" date="2016" name="Nat. Commun.">
        <title>Thousands of microbial genomes shed light on interconnected biogeochemical processes in an aquifer system.</title>
        <authorList>
            <person name="Anantharaman K."/>
            <person name="Brown C.T."/>
            <person name="Hug L.A."/>
            <person name="Sharon I."/>
            <person name="Castelle C.J."/>
            <person name="Probst A.J."/>
            <person name="Thomas B.C."/>
            <person name="Singh A."/>
            <person name="Wilkins M.J."/>
            <person name="Karaoz U."/>
            <person name="Brodie E.L."/>
            <person name="Williams K.H."/>
            <person name="Hubbard S.S."/>
            <person name="Banfield J.F."/>
        </authorList>
    </citation>
    <scope>NUCLEOTIDE SEQUENCE [LARGE SCALE GENOMIC DNA]</scope>
</reference>
<protein>
    <recommendedName>
        <fullName evidence="2">NAD-dependent epimerase/dehydratase domain-containing protein</fullName>
    </recommendedName>
</protein>
<dbReference type="InterPro" id="IPR001509">
    <property type="entry name" value="Epimerase_deHydtase"/>
</dbReference>
<organism evidence="3 4">
    <name type="scientific">Candidatus Roizmanbacteria bacterium RIFCSPHIGHO2_02_FULL_37_24</name>
    <dbReference type="NCBI Taxonomy" id="1802037"/>
    <lineage>
        <taxon>Bacteria</taxon>
        <taxon>Candidatus Roizmaniibacteriota</taxon>
    </lineage>
</organism>
<dbReference type="InterPro" id="IPR036291">
    <property type="entry name" value="NAD(P)-bd_dom_sf"/>
</dbReference>
<sequence length="299" mass="35093">MAREVKRTILLTGASGYIGRNIVEQLGEKYRFLTPRHKELELLDTSAVDGYFRNHIIDVVIHTAVVGGSRPGEHVAGALEQNLRIFFNIIRNQHRYKKLIVFGSGAEYDKSRPLRKIREGDFGKRIPQDEYGFFKFAESRYIECLENTVILRIFGIFGKYEDYALRFISNAMVKNILSLPITMYQNVYFDYVYIKDFVRIVDYFITHKAKKKFYNIGRGRKIDLITLAKKINRISDQPSKIIIKNPGLNKEYTCDNTQLMKEIKHFVFTDFDKSLLELYEYYKGIKHSFNKKEFITDKA</sequence>
<evidence type="ECO:0000256" key="1">
    <source>
        <dbReference type="ARBA" id="ARBA00007637"/>
    </source>
</evidence>
<evidence type="ECO:0000313" key="3">
    <source>
        <dbReference type="EMBL" id="OGK23195.1"/>
    </source>
</evidence>
<dbReference type="EMBL" id="MFZM01000024">
    <property type="protein sequence ID" value="OGK23195.1"/>
    <property type="molecule type" value="Genomic_DNA"/>
</dbReference>
<comment type="caution">
    <text evidence="3">The sequence shown here is derived from an EMBL/GenBank/DDBJ whole genome shotgun (WGS) entry which is preliminary data.</text>
</comment>
<dbReference type="Gene3D" id="3.40.50.720">
    <property type="entry name" value="NAD(P)-binding Rossmann-like Domain"/>
    <property type="match status" value="1"/>
</dbReference>
<proteinExistence type="inferred from homology"/>
<name>A0A1F7GWK5_9BACT</name>
<dbReference type="Pfam" id="PF01370">
    <property type="entry name" value="Epimerase"/>
    <property type="match status" value="1"/>
</dbReference>
<comment type="similarity">
    <text evidence="1">Belongs to the NAD(P)-dependent epimerase/dehydratase family.</text>
</comment>
<accession>A0A1F7GWK5</accession>
<dbReference type="Proteomes" id="UP000177159">
    <property type="component" value="Unassembled WGS sequence"/>
</dbReference>